<dbReference type="AlphaFoldDB" id="E6SIT9"/>
<dbReference type="PANTHER" id="PTHR43420">
    <property type="entry name" value="ACETYLTRANSFERASE"/>
    <property type="match status" value="1"/>
</dbReference>
<evidence type="ECO:0000313" key="5">
    <source>
        <dbReference type="EMBL" id="ADU52033.1"/>
    </source>
</evidence>
<proteinExistence type="predicted"/>
<accession>E6SIT9</accession>
<keyword evidence="1" id="KW-0808">Transferase</keyword>
<dbReference type="OrthoDB" id="5292888at2"/>
<gene>
    <name evidence="5" type="ordered locus">Tmar_1950</name>
</gene>
<feature type="domain" description="N-acetyltransferase" evidence="4">
    <location>
        <begin position="132"/>
        <end position="231"/>
    </location>
</feature>
<feature type="compositionally biased region" description="Basic and acidic residues" evidence="3">
    <location>
        <begin position="100"/>
        <end position="132"/>
    </location>
</feature>
<dbReference type="CDD" id="cd04301">
    <property type="entry name" value="NAT_SF"/>
    <property type="match status" value="1"/>
</dbReference>
<dbReference type="EMBL" id="CP002344">
    <property type="protein sequence ID" value="ADU52033.1"/>
    <property type="molecule type" value="Genomic_DNA"/>
</dbReference>
<evidence type="ECO:0000256" key="3">
    <source>
        <dbReference type="SAM" id="MobiDB-lite"/>
    </source>
</evidence>
<evidence type="ECO:0000256" key="2">
    <source>
        <dbReference type="ARBA" id="ARBA00023315"/>
    </source>
</evidence>
<dbReference type="Proteomes" id="UP000008915">
    <property type="component" value="Chromosome"/>
</dbReference>
<evidence type="ECO:0000256" key="1">
    <source>
        <dbReference type="ARBA" id="ARBA00022679"/>
    </source>
</evidence>
<reference evidence="5 6" key="1">
    <citation type="journal article" date="2010" name="Stand. Genomic Sci.">
        <title>Complete genome sequence of Thermaerobacter marianensis type strain (7p75a).</title>
        <authorList>
            <person name="Han C."/>
            <person name="Gu W."/>
            <person name="Zhang X."/>
            <person name="Lapidus A."/>
            <person name="Nolan M."/>
            <person name="Copeland A."/>
            <person name="Lucas S."/>
            <person name="Del Rio T.G."/>
            <person name="Tice H."/>
            <person name="Cheng J.F."/>
            <person name="Tapia R."/>
            <person name="Goodwin L."/>
            <person name="Pitluck S."/>
            <person name="Pagani I."/>
            <person name="Ivanova N."/>
            <person name="Mavromatis K."/>
            <person name="Mikhailova N."/>
            <person name="Pati A."/>
            <person name="Chen A."/>
            <person name="Palaniappan K."/>
            <person name="Land M."/>
            <person name="Hauser L."/>
            <person name="Chang Y.J."/>
            <person name="Jeffries C.D."/>
            <person name="Schneider S."/>
            <person name="Rohde M."/>
            <person name="Goker M."/>
            <person name="Pukall R."/>
            <person name="Woyke T."/>
            <person name="Bristow J."/>
            <person name="Eisen J.A."/>
            <person name="Markowitz V."/>
            <person name="Hugenholtz P."/>
            <person name="Kyrpides N.C."/>
            <person name="Klenk H.P."/>
            <person name="Detter J.C."/>
        </authorList>
    </citation>
    <scope>NUCLEOTIDE SEQUENCE [LARGE SCALE GENOMIC DNA]</scope>
    <source>
        <strain evidence="6">ATCC 700841 / DSM 12885 / JCM 10246 / 7p75a</strain>
    </source>
</reference>
<name>E6SIT9_THEM7</name>
<dbReference type="PANTHER" id="PTHR43420:SF43">
    <property type="entry name" value="SPERMINE_SPERMIDINE ACETYLTRANSFERASE"/>
    <property type="match status" value="1"/>
</dbReference>
<dbReference type="InterPro" id="IPR013653">
    <property type="entry name" value="GCN5-like_dom"/>
</dbReference>
<keyword evidence="2" id="KW-0012">Acyltransferase</keyword>
<dbReference type="GO" id="GO:0016747">
    <property type="term" value="F:acyltransferase activity, transferring groups other than amino-acyl groups"/>
    <property type="evidence" value="ECO:0007669"/>
    <property type="project" value="InterPro"/>
</dbReference>
<organism evidence="5 6">
    <name type="scientific">Thermaerobacter marianensis (strain ATCC 700841 / DSM 12885 / JCM 10246 / 7p75a)</name>
    <dbReference type="NCBI Taxonomy" id="644966"/>
    <lineage>
        <taxon>Bacteria</taxon>
        <taxon>Bacillati</taxon>
        <taxon>Bacillota</taxon>
        <taxon>Clostridia</taxon>
        <taxon>Eubacteriales</taxon>
        <taxon>Clostridiales Family XVII. Incertae Sedis</taxon>
        <taxon>Thermaerobacter</taxon>
    </lineage>
</organism>
<dbReference type="eggNOG" id="COG1247">
    <property type="taxonomic scope" value="Bacteria"/>
</dbReference>
<dbReference type="KEGG" id="tmr:Tmar_1950"/>
<keyword evidence="6" id="KW-1185">Reference proteome</keyword>
<feature type="region of interest" description="Disordered" evidence="3">
    <location>
        <begin position="70"/>
        <end position="135"/>
    </location>
</feature>
<evidence type="ECO:0000259" key="4">
    <source>
        <dbReference type="PROSITE" id="PS51186"/>
    </source>
</evidence>
<dbReference type="PROSITE" id="PS51186">
    <property type="entry name" value="GNAT"/>
    <property type="match status" value="1"/>
</dbReference>
<reference evidence="6" key="2">
    <citation type="journal article" date="2010" name="Stand. Genomic Sci.">
        <title>Complete genome sequence of Thermaerobacter marianensis type strain (7p75aT).</title>
        <authorList>
            <person name="Han C."/>
            <person name="Gu W."/>
            <person name="Zhang X."/>
            <person name="Lapidus A."/>
            <person name="Nolan M."/>
            <person name="Copeland A."/>
            <person name="Lucas S."/>
            <person name="Glavina Del Rio T."/>
            <person name="Tice H."/>
            <person name="Cheng J."/>
            <person name="Tapia R."/>
            <person name="Goodwin L."/>
            <person name="Pitluck S."/>
            <person name="Pagani I."/>
            <person name="Ivanova N."/>
            <person name="Mavromatis K."/>
            <person name="Mikhailova N."/>
            <person name="Pati A."/>
            <person name="Chen A."/>
            <person name="Palaniappan K."/>
            <person name="Land M."/>
            <person name="Hauser L."/>
            <person name="Chang Y."/>
            <person name="Jeffries C."/>
            <person name="Schneider S."/>
            <person name="Rohde M."/>
            <person name="Goker M."/>
            <person name="Pukall R."/>
            <person name="Woyke T."/>
            <person name="Bristow J."/>
            <person name="Eisen J."/>
            <person name="Markowitz V."/>
            <person name="Hugenholtz P."/>
            <person name="Kyrpides N."/>
            <person name="Klenk H."/>
            <person name="Detter J."/>
        </authorList>
    </citation>
    <scope>NUCLEOTIDE SEQUENCE [LARGE SCALE GENOMIC DNA]</scope>
    <source>
        <strain evidence="6">ATCC 700841 / DSM 12885 / JCM 10246 / 7p75a</strain>
    </source>
</reference>
<dbReference type="InterPro" id="IPR000182">
    <property type="entry name" value="GNAT_dom"/>
</dbReference>
<dbReference type="SUPFAM" id="SSF55729">
    <property type="entry name" value="Acyl-CoA N-acyltransferases (Nat)"/>
    <property type="match status" value="1"/>
</dbReference>
<feature type="compositionally biased region" description="Gly residues" evidence="3">
    <location>
        <begin position="74"/>
        <end position="97"/>
    </location>
</feature>
<dbReference type="RefSeq" id="WP_013496334.1">
    <property type="nucleotide sequence ID" value="NC_014831.1"/>
</dbReference>
<dbReference type="HOGENOM" id="CLU_013985_18_2_9"/>
<dbReference type="InterPro" id="IPR050680">
    <property type="entry name" value="YpeA/RimI_acetyltransf"/>
</dbReference>
<sequence>MGIDVRRAMPADAAGIARVQVATWRSTYRGLIPDAYLDAMEEEPRARWWQDVIARDAGDDGSSFVVVAVDGDGVPPGGGAGEGDGGGAGWEAGGAGYSEGSRERGAAAQEDGSRSAEPGRRGGATRKGDAPVETRGQVVGFAAAGPERSGHPEFRGELGAIYVLKEYQGRGVGRRLVAAVVRELLGRGHGSMLVWVLAQNPYRRFYESLGGVLVRSRTIEIGGVKLEEWGYGWPDLEGLLRRVEGQGG</sequence>
<dbReference type="STRING" id="644966.Tmar_1950"/>
<dbReference type="InterPro" id="IPR016181">
    <property type="entry name" value="Acyl_CoA_acyltransferase"/>
</dbReference>
<protein>
    <submittedName>
        <fullName evidence="5">GCN5-related N-acetyltransferase</fullName>
    </submittedName>
</protein>
<dbReference type="Pfam" id="PF08445">
    <property type="entry name" value="FR47"/>
    <property type="match status" value="1"/>
</dbReference>
<dbReference type="Gene3D" id="3.40.630.30">
    <property type="match status" value="1"/>
</dbReference>
<evidence type="ECO:0000313" key="6">
    <source>
        <dbReference type="Proteomes" id="UP000008915"/>
    </source>
</evidence>